<dbReference type="Gene3D" id="1.10.3720.10">
    <property type="entry name" value="MetI-like"/>
    <property type="match status" value="1"/>
</dbReference>
<keyword evidence="2 7" id="KW-0813">Transport</keyword>
<proteinExistence type="inferred from homology"/>
<dbReference type="CDD" id="cd06261">
    <property type="entry name" value="TM_PBP2"/>
    <property type="match status" value="1"/>
</dbReference>
<accession>A0A7X5BVV6</accession>
<comment type="caution">
    <text evidence="9">The sequence shown here is derived from an EMBL/GenBank/DDBJ whole genome shotgun (WGS) entry which is preliminary data.</text>
</comment>
<dbReference type="InterPro" id="IPR050809">
    <property type="entry name" value="UgpAE/MalFG_permease"/>
</dbReference>
<dbReference type="PANTHER" id="PTHR43227:SF11">
    <property type="entry name" value="BLL4140 PROTEIN"/>
    <property type="match status" value="1"/>
</dbReference>
<dbReference type="AlphaFoldDB" id="A0A7X5BVV6"/>
<evidence type="ECO:0000256" key="6">
    <source>
        <dbReference type="ARBA" id="ARBA00023136"/>
    </source>
</evidence>
<dbReference type="GO" id="GO:0005886">
    <property type="term" value="C:plasma membrane"/>
    <property type="evidence" value="ECO:0007669"/>
    <property type="project" value="UniProtKB-SubCell"/>
</dbReference>
<dbReference type="PANTHER" id="PTHR43227">
    <property type="entry name" value="BLL4140 PROTEIN"/>
    <property type="match status" value="1"/>
</dbReference>
<evidence type="ECO:0000256" key="4">
    <source>
        <dbReference type="ARBA" id="ARBA00022692"/>
    </source>
</evidence>
<evidence type="ECO:0000256" key="5">
    <source>
        <dbReference type="ARBA" id="ARBA00022989"/>
    </source>
</evidence>
<feature type="transmembrane region" description="Helical" evidence="7">
    <location>
        <begin position="118"/>
        <end position="137"/>
    </location>
</feature>
<dbReference type="PROSITE" id="PS50928">
    <property type="entry name" value="ABC_TM1"/>
    <property type="match status" value="1"/>
</dbReference>
<name>A0A7X5BVV6_9BACL</name>
<dbReference type="SUPFAM" id="SSF161098">
    <property type="entry name" value="MetI-like"/>
    <property type="match status" value="1"/>
</dbReference>
<keyword evidence="4 7" id="KW-0812">Transmembrane</keyword>
<keyword evidence="10" id="KW-1185">Reference proteome</keyword>
<dbReference type="InterPro" id="IPR000515">
    <property type="entry name" value="MetI-like"/>
</dbReference>
<evidence type="ECO:0000256" key="1">
    <source>
        <dbReference type="ARBA" id="ARBA00004651"/>
    </source>
</evidence>
<dbReference type="OrthoDB" id="9785836at2"/>
<comment type="subcellular location">
    <subcellularLocation>
        <location evidence="1 7">Cell membrane</location>
        <topology evidence="1 7">Multi-pass membrane protein</topology>
    </subcellularLocation>
</comment>
<organism evidence="9 10">
    <name type="scientific">Paenibacillus sacheonensis</name>
    <dbReference type="NCBI Taxonomy" id="742054"/>
    <lineage>
        <taxon>Bacteria</taxon>
        <taxon>Bacillati</taxon>
        <taxon>Bacillota</taxon>
        <taxon>Bacilli</taxon>
        <taxon>Bacillales</taxon>
        <taxon>Paenibacillaceae</taxon>
        <taxon>Paenibacillus</taxon>
    </lineage>
</organism>
<keyword evidence="6 7" id="KW-0472">Membrane</keyword>
<keyword evidence="3" id="KW-1003">Cell membrane</keyword>
<feature type="transmembrane region" description="Helical" evidence="7">
    <location>
        <begin position="164"/>
        <end position="186"/>
    </location>
</feature>
<evidence type="ECO:0000256" key="2">
    <source>
        <dbReference type="ARBA" id="ARBA00022448"/>
    </source>
</evidence>
<comment type="similarity">
    <text evidence="7">Belongs to the binding-protein-dependent transport system permease family.</text>
</comment>
<dbReference type="InterPro" id="IPR035906">
    <property type="entry name" value="MetI-like_sf"/>
</dbReference>
<reference evidence="9 10" key="1">
    <citation type="submission" date="2020-01" db="EMBL/GenBank/DDBJ databases">
        <title>Paenibacillus soybeanensis sp. nov. isolated from the nodules of soybean (Glycine max(L.) Merr).</title>
        <authorList>
            <person name="Wang H."/>
        </authorList>
    </citation>
    <scope>NUCLEOTIDE SEQUENCE [LARGE SCALE GENOMIC DNA]</scope>
    <source>
        <strain evidence="9 10">DSM 23054</strain>
    </source>
</reference>
<sequence>MGFAKWNNFWRGAIRSKGLIGLAIPGLLFVIVFYYLPMLGVVVAFKDFNFSDGLFGSKWVGLQNFKFFFQSDAAFQVTRNTILLNLSFIIITNVLSLVFALLLVGLSRRAVKVFQTTLFFPYFLSWVVVSYVTYALLNPQLGVLNHLLENFGFDQVNWYLESKFWPYILSLAFLWKNIGYSTLIFYTGLLGIDKSYYEAASIDGANKWQQMTKISLPLLTSLITLITLLQVGKIFYSDFGMFYFLTADSGALYQTTDVIDTYVFRALRVSGDIGMASAVGLYQALVGFLLVVGVNALVRKFNKDNAIF</sequence>
<feature type="transmembrane region" description="Helical" evidence="7">
    <location>
        <begin position="20"/>
        <end position="45"/>
    </location>
</feature>
<gene>
    <name evidence="9" type="ORF">GT003_07170</name>
</gene>
<dbReference type="GO" id="GO:0055085">
    <property type="term" value="P:transmembrane transport"/>
    <property type="evidence" value="ECO:0007669"/>
    <property type="project" value="InterPro"/>
</dbReference>
<feature type="domain" description="ABC transmembrane type-1" evidence="8">
    <location>
        <begin position="78"/>
        <end position="294"/>
    </location>
</feature>
<evidence type="ECO:0000313" key="10">
    <source>
        <dbReference type="Proteomes" id="UP000558113"/>
    </source>
</evidence>
<protein>
    <submittedName>
        <fullName evidence="9">Sugar ABC transporter permease</fullName>
    </submittedName>
</protein>
<keyword evidence="5 7" id="KW-1133">Transmembrane helix</keyword>
<dbReference type="Proteomes" id="UP000558113">
    <property type="component" value="Unassembled WGS sequence"/>
</dbReference>
<feature type="transmembrane region" description="Helical" evidence="7">
    <location>
        <begin position="216"/>
        <end position="236"/>
    </location>
</feature>
<evidence type="ECO:0000313" key="9">
    <source>
        <dbReference type="EMBL" id="NBC68763.1"/>
    </source>
</evidence>
<feature type="transmembrane region" description="Helical" evidence="7">
    <location>
        <begin position="273"/>
        <end position="298"/>
    </location>
</feature>
<feature type="transmembrane region" description="Helical" evidence="7">
    <location>
        <begin position="82"/>
        <end position="106"/>
    </location>
</feature>
<dbReference type="EMBL" id="JAAAMU010000003">
    <property type="protein sequence ID" value="NBC68763.1"/>
    <property type="molecule type" value="Genomic_DNA"/>
</dbReference>
<dbReference type="Pfam" id="PF00528">
    <property type="entry name" value="BPD_transp_1"/>
    <property type="match status" value="1"/>
</dbReference>
<evidence type="ECO:0000256" key="3">
    <source>
        <dbReference type="ARBA" id="ARBA00022475"/>
    </source>
</evidence>
<evidence type="ECO:0000259" key="8">
    <source>
        <dbReference type="PROSITE" id="PS50928"/>
    </source>
</evidence>
<dbReference type="RefSeq" id="WP_161695904.1">
    <property type="nucleotide sequence ID" value="NZ_JAAAMU010000003.1"/>
</dbReference>
<evidence type="ECO:0000256" key="7">
    <source>
        <dbReference type="RuleBase" id="RU363032"/>
    </source>
</evidence>